<dbReference type="FunFam" id="3.40.50.2300:FF:000021">
    <property type="entry name" value="Two-component system response regulator KdpE"/>
    <property type="match status" value="1"/>
</dbReference>
<dbReference type="PROSITE" id="PS50110">
    <property type="entry name" value="RESPONSE_REGULATORY"/>
    <property type="match status" value="1"/>
</dbReference>
<dbReference type="Pfam" id="PF00486">
    <property type="entry name" value="Trans_reg_C"/>
    <property type="match status" value="1"/>
</dbReference>
<dbReference type="GO" id="GO:0032993">
    <property type="term" value="C:protein-DNA complex"/>
    <property type="evidence" value="ECO:0007669"/>
    <property type="project" value="TreeGrafter"/>
</dbReference>
<dbReference type="PROSITE" id="PS51755">
    <property type="entry name" value="OMPR_PHOB"/>
    <property type="match status" value="1"/>
</dbReference>
<dbReference type="CDD" id="cd17620">
    <property type="entry name" value="REC_OmpR_KdpE-like"/>
    <property type="match status" value="1"/>
</dbReference>
<keyword evidence="5" id="KW-0805">Transcription regulation</keyword>
<dbReference type="GO" id="GO:0045893">
    <property type="term" value="P:positive regulation of DNA-templated transcription"/>
    <property type="evidence" value="ECO:0007669"/>
    <property type="project" value="UniProtKB-ARBA"/>
</dbReference>
<keyword evidence="6" id="KW-0238">DNA-binding</keyword>
<evidence type="ECO:0000256" key="6">
    <source>
        <dbReference type="ARBA" id="ARBA00023125"/>
    </source>
</evidence>
<keyword evidence="3" id="KW-0597">Phosphoprotein</keyword>
<comment type="subcellular location">
    <subcellularLocation>
        <location evidence="1">Cytoplasm</location>
    </subcellularLocation>
</comment>
<organism evidence="10">
    <name type="scientific">mine drainage metagenome</name>
    <dbReference type="NCBI Taxonomy" id="410659"/>
    <lineage>
        <taxon>unclassified sequences</taxon>
        <taxon>metagenomes</taxon>
        <taxon>ecological metagenomes</taxon>
    </lineage>
</organism>
<sequence>MTTPSSLILVVEDEAEIRRFVRAALEGEGFRVCESATMSRGLIDAGTRKPDLVILDLGLPDGDGIDFIRDFRGWSGAPLIVLSARSAEAAKVAALDQGADDYLGKPFGVAELLARVRAALRRPPAGNAAPSEPLRFGRVELDMVRRLVRRDGEDLRLTVMEYRLLCALASRPGLVLTHRQLLREVWGPGYVEHGHYLRIYMGRLRHKLEDDPTRPRHLLTEVGVGYRFMTG</sequence>
<dbReference type="InterPro" id="IPR001789">
    <property type="entry name" value="Sig_transdc_resp-reg_receiver"/>
</dbReference>
<dbReference type="EMBL" id="MLJW01000155">
    <property type="protein sequence ID" value="OIQ96058.1"/>
    <property type="molecule type" value="Genomic_DNA"/>
</dbReference>
<comment type="caution">
    <text evidence="10">The sequence shown here is derived from an EMBL/GenBank/DDBJ whole genome shotgun (WGS) entry which is preliminary data.</text>
</comment>
<evidence type="ECO:0000256" key="2">
    <source>
        <dbReference type="ARBA" id="ARBA00022490"/>
    </source>
</evidence>
<protein>
    <submittedName>
        <fullName evidence="10">KDP operon transcriptional regulatory protein KdpE</fullName>
    </submittedName>
</protein>
<name>A0A1J5RKM5_9ZZZZ</name>
<dbReference type="GO" id="GO:0005829">
    <property type="term" value="C:cytosol"/>
    <property type="evidence" value="ECO:0007669"/>
    <property type="project" value="TreeGrafter"/>
</dbReference>
<dbReference type="PANTHER" id="PTHR48111:SF50">
    <property type="entry name" value="KDP OPERON TRANSCRIPTIONAL REGULATORY PROTEIN KDPE"/>
    <property type="match status" value="1"/>
</dbReference>
<dbReference type="GO" id="GO:0000156">
    <property type="term" value="F:phosphorelay response regulator activity"/>
    <property type="evidence" value="ECO:0007669"/>
    <property type="project" value="TreeGrafter"/>
</dbReference>
<evidence type="ECO:0000256" key="3">
    <source>
        <dbReference type="ARBA" id="ARBA00022553"/>
    </source>
</evidence>
<dbReference type="NCBIfam" id="NF007820">
    <property type="entry name" value="PRK10529.1"/>
    <property type="match status" value="1"/>
</dbReference>
<dbReference type="GO" id="GO:0042802">
    <property type="term" value="F:identical protein binding"/>
    <property type="evidence" value="ECO:0007669"/>
    <property type="project" value="UniProtKB-ARBA"/>
</dbReference>
<gene>
    <name evidence="10" type="primary">kdpE_8</name>
    <name evidence="10" type="ORF">GALL_219360</name>
</gene>
<dbReference type="AlphaFoldDB" id="A0A1J5RKM5"/>
<dbReference type="CDD" id="cd00383">
    <property type="entry name" value="trans_reg_C"/>
    <property type="match status" value="1"/>
</dbReference>
<evidence type="ECO:0000256" key="1">
    <source>
        <dbReference type="ARBA" id="ARBA00004496"/>
    </source>
</evidence>
<reference evidence="10" key="1">
    <citation type="submission" date="2016-10" db="EMBL/GenBank/DDBJ databases">
        <title>Sequence of Gallionella enrichment culture.</title>
        <authorList>
            <person name="Poehlein A."/>
            <person name="Muehling M."/>
            <person name="Daniel R."/>
        </authorList>
    </citation>
    <scope>NUCLEOTIDE SEQUENCE</scope>
</reference>
<keyword evidence="7" id="KW-0804">Transcription</keyword>
<dbReference type="SMART" id="SM00862">
    <property type="entry name" value="Trans_reg_C"/>
    <property type="match status" value="1"/>
</dbReference>
<dbReference type="InterPro" id="IPR039420">
    <property type="entry name" value="WalR-like"/>
</dbReference>
<dbReference type="GO" id="GO:0000976">
    <property type="term" value="F:transcription cis-regulatory region binding"/>
    <property type="evidence" value="ECO:0007669"/>
    <property type="project" value="TreeGrafter"/>
</dbReference>
<dbReference type="PANTHER" id="PTHR48111">
    <property type="entry name" value="REGULATOR OF RPOS"/>
    <property type="match status" value="1"/>
</dbReference>
<dbReference type="Gene3D" id="6.10.250.690">
    <property type="match status" value="1"/>
</dbReference>
<proteinExistence type="predicted"/>
<keyword evidence="4" id="KW-0902">Two-component regulatory system</keyword>
<dbReference type="InterPro" id="IPR011006">
    <property type="entry name" value="CheY-like_superfamily"/>
</dbReference>
<dbReference type="Gene3D" id="1.10.10.10">
    <property type="entry name" value="Winged helix-like DNA-binding domain superfamily/Winged helix DNA-binding domain"/>
    <property type="match status" value="1"/>
</dbReference>
<evidence type="ECO:0000259" key="8">
    <source>
        <dbReference type="PROSITE" id="PS50110"/>
    </source>
</evidence>
<dbReference type="Gene3D" id="3.40.50.2300">
    <property type="match status" value="1"/>
</dbReference>
<accession>A0A1J5RKM5</accession>
<dbReference type="SMART" id="SM00448">
    <property type="entry name" value="REC"/>
    <property type="match status" value="1"/>
</dbReference>
<evidence type="ECO:0000313" key="10">
    <source>
        <dbReference type="EMBL" id="OIQ96058.1"/>
    </source>
</evidence>
<dbReference type="InterPro" id="IPR001867">
    <property type="entry name" value="OmpR/PhoB-type_DNA-bd"/>
</dbReference>
<evidence type="ECO:0000256" key="7">
    <source>
        <dbReference type="ARBA" id="ARBA00023163"/>
    </source>
</evidence>
<evidence type="ECO:0000259" key="9">
    <source>
        <dbReference type="PROSITE" id="PS51755"/>
    </source>
</evidence>
<evidence type="ECO:0000256" key="5">
    <source>
        <dbReference type="ARBA" id="ARBA00023015"/>
    </source>
</evidence>
<dbReference type="Pfam" id="PF00072">
    <property type="entry name" value="Response_reg"/>
    <property type="match status" value="1"/>
</dbReference>
<feature type="domain" description="OmpR/PhoB-type" evidence="9">
    <location>
        <begin position="131"/>
        <end position="230"/>
    </location>
</feature>
<feature type="domain" description="Response regulatory" evidence="8">
    <location>
        <begin position="7"/>
        <end position="120"/>
    </location>
</feature>
<dbReference type="InterPro" id="IPR036388">
    <property type="entry name" value="WH-like_DNA-bd_sf"/>
</dbReference>
<evidence type="ECO:0000256" key="4">
    <source>
        <dbReference type="ARBA" id="ARBA00023012"/>
    </source>
</evidence>
<dbReference type="SUPFAM" id="SSF52172">
    <property type="entry name" value="CheY-like"/>
    <property type="match status" value="1"/>
</dbReference>
<keyword evidence="2" id="KW-0963">Cytoplasm</keyword>